<feature type="transmembrane region" description="Helical" evidence="4">
    <location>
        <begin position="30"/>
        <end position="53"/>
    </location>
</feature>
<evidence type="ECO:0000313" key="5">
    <source>
        <dbReference type="EMBL" id="KWZ31575.1"/>
    </source>
</evidence>
<dbReference type="Proteomes" id="UP000070434">
    <property type="component" value="Unassembled WGS sequence"/>
</dbReference>
<name>A0AAW3PS38_9BURK</name>
<gene>
    <name evidence="5" type="ORF">WS64_25235</name>
</gene>
<dbReference type="GO" id="GO:0015293">
    <property type="term" value="F:symporter activity"/>
    <property type="evidence" value="ECO:0007669"/>
    <property type="project" value="InterPro"/>
</dbReference>
<evidence type="ECO:0000256" key="1">
    <source>
        <dbReference type="ARBA" id="ARBA00022692"/>
    </source>
</evidence>
<organism evidence="5 6">
    <name type="scientific">Burkholderia anthina</name>
    <dbReference type="NCBI Taxonomy" id="179879"/>
    <lineage>
        <taxon>Bacteria</taxon>
        <taxon>Pseudomonadati</taxon>
        <taxon>Pseudomonadota</taxon>
        <taxon>Betaproteobacteria</taxon>
        <taxon>Burkholderiales</taxon>
        <taxon>Burkholderiaceae</taxon>
        <taxon>Burkholderia</taxon>
        <taxon>Burkholderia cepacia complex</taxon>
    </lineage>
</organism>
<evidence type="ECO:0000256" key="3">
    <source>
        <dbReference type="ARBA" id="ARBA00023136"/>
    </source>
</evidence>
<sequence>MIRICVIPVAFASLACAIMSLSDLAARRPIAWKAIAIHAAPTAFAAGLAMAAATRLFSASACSCIGTSRFIAGHPCMPSFAIR</sequence>
<evidence type="ECO:0000313" key="6">
    <source>
        <dbReference type="Proteomes" id="UP000070434"/>
    </source>
</evidence>
<dbReference type="EMBL" id="LNJP01000003">
    <property type="protein sequence ID" value="KWZ31575.1"/>
    <property type="molecule type" value="Genomic_DNA"/>
</dbReference>
<evidence type="ECO:0000256" key="4">
    <source>
        <dbReference type="SAM" id="Phobius"/>
    </source>
</evidence>
<evidence type="ECO:0000256" key="2">
    <source>
        <dbReference type="ARBA" id="ARBA00022989"/>
    </source>
</evidence>
<keyword evidence="3 4" id="KW-0472">Membrane</keyword>
<comment type="caution">
    <text evidence="5">The sequence shown here is derived from an EMBL/GenBank/DDBJ whole genome shotgun (WGS) entry which is preliminary data.</text>
</comment>
<dbReference type="GO" id="GO:0016020">
    <property type="term" value="C:membrane"/>
    <property type="evidence" value="ECO:0007669"/>
    <property type="project" value="InterPro"/>
</dbReference>
<keyword evidence="2 4" id="KW-1133">Transmembrane helix</keyword>
<dbReference type="SUPFAM" id="SSF118215">
    <property type="entry name" value="Proton glutamate symport protein"/>
    <property type="match status" value="1"/>
</dbReference>
<accession>A0AAW3PS38</accession>
<dbReference type="InterPro" id="IPR036458">
    <property type="entry name" value="Na:dicarbo_symporter_sf"/>
</dbReference>
<keyword evidence="1 4" id="KW-0812">Transmembrane</keyword>
<reference evidence="5 6" key="1">
    <citation type="submission" date="2015-11" db="EMBL/GenBank/DDBJ databases">
        <authorList>
            <person name="Sahl J."/>
            <person name="Wagner D."/>
            <person name="Keim P."/>
        </authorList>
    </citation>
    <scope>NUCLEOTIDE SEQUENCE [LARGE SCALE GENOMIC DNA]</scope>
    <source>
        <strain evidence="5 6">AZ-4-2-10-S1-D7</strain>
    </source>
</reference>
<protein>
    <submittedName>
        <fullName evidence="5">Uncharacterized protein</fullName>
    </submittedName>
</protein>
<proteinExistence type="predicted"/>
<dbReference type="AlphaFoldDB" id="A0AAW3PS38"/>
<dbReference type="PROSITE" id="PS51257">
    <property type="entry name" value="PROKAR_LIPOPROTEIN"/>
    <property type="match status" value="1"/>
</dbReference>